<keyword evidence="5" id="KW-1185">Reference proteome</keyword>
<dbReference type="PANTHER" id="PTHR36852">
    <property type="entry name" value="PROTEIN GVPL 2"/>
    <property type="match status" value="1"/>
</dbReference>
<evidence type="ECO:0000256" key="2">
    <source>
        <dbReference type="ARBA" id="ARBA00035108"/>
    </source>
</evidence>
<protein>
    <recommendedName>
        <fullName evidence="6">Gas vesicle synthesis GvpLGvpF</fullName>
    </recommendedName>
</protein>
<evidence type="ECO:0000313" key="5">
    <source>
        <dbReference type="Proteomes" id="UP000032309"/>
    </source>
</evidence>
<evidence type="ECO:0000256" key="1">
    <source>
        <dbReference type="ARBA" id="ARBA00022987"/>
    </source>
</evidence>
<dbReference type="Pfam" id="PF06386">
    <property type="entry name" value="GvpL_GvpF"/>
    <property type="match status" value="1"/>
</dbReference>
<dbReference type="PANTHER" id="PTHR36852:SF1">
    <property type="entry name" value="PROTEIN GVPL 2"/>
    <property type="match status" value="1"/>
</dbReference>
<dbReference type="InterPro" id="IPR009430">
    <property type="entry name" value="GvpL/GvpF"/>
</dbReference>
<name>A0ABQ0JTS3_9BACT</name>
<evidence type="ECO:0008006" key="6">
    <source>
        <dbReference type="Google" id="ProtNLM"/>
    </source>
</evidence>
<dbReference type="RefSeq" id="WP_052562313.1">
    <property type="nucleotide sequence ID" value="NZ_BAFN01000001.1"/>
</dbReference>
<dbReference type="Proteomes" id="UP000032309">
    <property type="component" value="Unassembled WGS sequence"/>
</dbReference>
<organism evidence="4 5">
    <name type="scientific">Candidatus Brocadia sinica JPN1</name>
    <dbReference type="NCBI Taxonomy" id="1197129"/>
    <lineage>
        <taxon>Bacteria</taxon>
        <taxon>Pseudomonadati</taxon>
        <taxon>Planctomycetota</taxon>
        <taxon>Candidatus Brocadiia</taxon>
        <taxon>Candidatus Brocadiales</taxon>
        <taxon>Candidatus Brocadiaceae</taxon>
        <taxon>Candidatus Brocadia</taxon>
    </lineage>
</organism>
<gene>
    <name evidence="4" type="ORF">BROSI_A0666</name>
</gene>
<reference evidence="5" key="1">
    <citation type="journal article" date="2015" name="Genome Announc.">
        <title>Draft Genome Sequence of an Anaerobic Ammonium-Oxidizing Bacterium, "Candidatus Brocadia sinica".</title>
        <authorList>
            <person name="Oshiki M."/>
            <person name="Shinyako-Hata K."/>
            <person name="Satoh H."/>
            <person name="Okabe S."/>
        </authorList>
    </citation>
    <scope>NUCLEOTIDE SEQUENCE [LARGE SCALE GENOMIC DNA]</scope>
    <source>
        <strain evidence="5">JPN1</strain>
    </source>
</reference>
<comment type="subcellular location">
    <subcellularLocation>
        <location evidence="2">Gas vesicle</location>
    </subcellularLocation>
</comment>
<dbReference type="EMBL" id="BAFN01000001">
    <property type="protein sequence ID" value="GAN32154.1"/>
    <property type="molecule type" value="Genomic_DNA"/>
</dbReference>
<comment type="caution">
    <text evidence="4">The sequence shown here is derived from an EMBL/GenBank/DDBJ whole genome shotgun (WGS) entry which is preliminary data.</text>
</comment>
<sequence>MYRYVYCITRTLHKPCIDVAGIGNAIVSTLQYKEIMAILSGVSMAKISVSNENVLRHAVVVETVPREQTVLPMRFSSVFNGDDAVLEFLKNRYAVFISDLERLQDKLEMGIRIIARRNITQDNDYENHSEYPQASFMKGGLRGIIQRGLFRLSIGRNGDVEKLLDKKCSVNPGIAYLQQRRAHYTSLDENDERVREIVKICHAQFEDICVEYKRDTHTPFPQGVSLNYLIHKDSVNEFKGRFNDLKCSLNELHFLCSGPWPPYHFVSSGGGDGEHGLI</sequence>
<comment type="similarity">
    <text evidence="3">Belongs to the gas vesicle GvpF/GvpL family.</text>
</comment>
<keyword evidence="1" id="KW-0304">Gas vesicle</keyword>
<evidence type="ECO:0000256" key="3">
    <source>
        <dbReference type="ARBA" id="ARBA00035643"/>
    </source>
</evidence>
<evidence type="ECO:0000313" key="4">
    <source>
        <dbReference type="EMBL" id="GAN32154.1"/>
    </source>
</evidence>
<accession>A0ABQ0JTS3</accession>
<proteinExistence type="inferred from homology"/>